<dbReference type="AlphaFoldDB" id="A0AAV1S6U6"/>
<feature type="compositionally biased region" description="Basic and acidic residues" evidence="1">
    <location>
        <begin position="30"/>
        <end position="50"/>
    </location>
</feature>
<dbReference type="PANTHER" id="PTHR34798:SF1">
    <property type="entry name" value="TIC-LIKE PROTEIN"/>
    <property type="match status" value="1"/>
</dbReference>
<evidence type="ECO:0000256" key="1">
    <source>
        <dbReference type="SAM" id="MobiDB-lite"/>
    </source>
</evidence>
<feature type="compositionally biased region" description="Basic and acidic residues" evidence="1">
    <location>
        <begin position="223"/>
        <end position="232"/>
    </location>
</feature>
<dbReference type="GO" id="GO:0042752">
    <property type="term" value="P:regulation of circadian rhythm"/>
    <property type="evidence" value="ECO:0007669"/>
    <property type="project" value="InterPro"/>
</dbReference>
<feature type="region of interest" description="Disordered" evidence="1">
    <location>
        <begin position="1"/>
        <end position="106"/>
    </location>
</feature>
<accession>A0AAV1S6U6</accession>
<evidence type="ECO:0000313" key="2">
    <source>
        <dbReference type="EMBL" id="CAK7346588.1"/>
    </source>
</evidence>
<dbReference type="PANTHER" id="PTHR34798">
    <property type="entry name" value="PROTEIN TIME FOR COFFEE"/>
    <property type="match status" value="1"/>
</dbReference>
<feature type="compositionally biased region" description="Polar residues" evidence="1">
    <location>
        <begin position="246"/>
        <end position="269"/>
    </location>
</feature>
<gene>
    <name evidence="2" type="ORF">DCAF_LOCUS19265</name>
</gene>
<reference evidence="2 3" key="1">
    <citation type="submission" date="2024-01" db="EMBL/GenBank/DDBJ databases">
        <authorList>
            <person name="Waweru B."/>
        </authorList>
    </citation>
    <scope>NUCLEOTIDE SEQUENCE [LARGE SCALE GENOMIC DNA]</scope>
</reference>
<name>A0AAV1S6U6_9ROSI</name>
<evidence type="ECO:0000313" key="3">
    <source>
        <dbReference type="Proteomes" id="UP001314170"/>
    </source>
</evidence>
<comment type="caution">
    <text evidence="2">The sequence shown here is derived from an EMBL/GenBank/DDBJ whole genome shotgun (WGS) entry which is preliminary data.</text>
</comment>
<feature type="compositionally biased region" description="Gly residues" evidence="1">
    <location>
        <begin position="58"/>
        <end position="67"/>
    </location>
</feature>
<protein>
    <submittedName>
        <fullName evidence="2">Uncharacterized protein</fullName>
    </submittedName>
</protein>
<proteinExistence type="predicted"/>
<feature type="region of interest" description="Disordered" evidence="1">
    <location>
        <begin position="221"/>
        <end position="269"/>
    </location>
</feature>
<dbReference type="GO" id="GO:0005634">
    <property type="term" value="C:nucleus"/>
    <property type="evidence" value="ECO:0007669"/>
    <property type="project" value="TreeGrafter"/>
</dbReference>
<dbReference type="EMBL" id="CAWUPB010001173">
    <property type="protein sequence ID" value="CAK7346588.1"/>
    <property type="molecule type" value="Genomic_DNA"/>
</dbReference>
<sequence length="278" mass="29943">MAASNGLSRRRQQRTTRDSPEDDGQTELQETARLRDRGGSKRERDRELLSRNKRSRRGGGGGGGGGDRLVQGGNKEEGEETTEESIGYEDDYEIEDGGVSRLRLPPRVVKQVPGFRVAADEMIGVSVPRKARSASVKRSHESWVSGNGGFGSEDRRASISPAASRSFEAASPPSSNVSVRKKTKPSGPKTRLPKVSKSSASSGQEDIEIEIAEFLYGLKKQSHGSEKGDKSENALQKLDSMDANDSKSSPNSNFAQTSLSNQNNASVSDSLLGLGEFI</sequence>
<feature type="compositionally biased region" description="Acidic residues" evidence="1">
    <location>
        <begin position="77"/>
        <end position="96"/>
    </location>
</feature>
<dbReference type="Proteomes" id="UP001314170">
    <property type="component" value="Unassembled WGS sequence"/>
</dbReference>
<organism evidence="2 3">
    <name type="scientific">Dovyalis caffra</name>
    <dbReference type="NCBI Taxonomy" id="77055"/>
    <lineage>
        <taxon>Eukaryota</taxon>
        <taxon>Viridiplantae</taxon>
        <taxon>Streptophyta</taxon>
        <taxon>Embryophyta</taxon>
        <taxon>Tracheophyta</taxon>
        <taxon>Spermatophyta</taxon>
        <taxon>Magnoliopsida</taxon>
        <taxon>eudicotyledons</taxon>
        <taxon>Gunneridae</taxon>
        <taxon>Pentapetalae</taxon>
        <taxon>rosids</taxon>
        <taxon>fabids</taxon>
        <taxon>Malpighiales</taxon>
        <taxon>Salicaceae</taxon>
        <taxon>Flacourtieae</taxon>
        <taxon>Dovyalis</taxon>
    </lineage>
</organism>
<dbReference type="InterPro" id="IPR039317">
    <property type="entry name" value="TIC"/>
</dbReference>
<feature type="region of interest" description="Disordered" evidence="1">
    <location>
        <begin position="126"/>
        <end position="204"/>
    </location>
</feature>
<keyword evidence="3" id="KW-1185">Reference proteome</keyword>